<evidence type="ECO:0000256" key="1">
    <source>
        <dbReference type="SAM" id="Phobius"/>
    </source>
</evidence>
<gene>
    <name evidence="3" type="ORF">FYJ75_11195</name>
</gene>
<keyword evidence="1" id="KW-0812">Transmembrane</keyword>
<sequence>MSKSQIIWLIILFLILATACAAYVAYRKIQRKIKNFSREIFGTDDLIEGWNQQADELAETPKSVSGMTRLMEPQIARDFPDFSWTQFKGKAENMLISALQAIAAGDISLLTGASSELQDQVSGMIADNKTAGVKEFYNNIHIHQTEIANYVKKEGKCVITIQSAVEFYHYIEQNGVVTEGSKERKTQSKYNIELVYIQDAAIADKGNAIGTTCPNCGAPITNLGSMVCEYCGSAVTPVNIRVWSLERFYEVDYRHA</sequence>
<protein>
    <recommendedName>
        <fullName evidence="2">Tim44-like domain-containing protein</fullName>
    </recommendedName>
</protein>
<dbReference type="PROSITE" id="PS51257">
    <property type="entry name" value="PROKAR_LIPOPROTEIN"/>
    <property type="match status" value="1"/>
</dbReference>
<dbReference type="InterPro" id="IPR007379">
    <property type="entry name" value="Tim44-like_dom"/>
</dbReference>
<keyword evidence="4" id="KW-1185">Reference proteome</keyword>
<organism evidence="3 4">
    <name type="scientific">Roseburia porci</name>
    <dbReference type="NCBI Taxonomy" id="2605790"/>
    <lineage>
        <taxon>Bacteria</taxon>
        <taxon>Bacillati</taxon>
        <taxon>Bacillota</taxon>
        <taxon>Clostridia</taxon>
        <taxon>Lachnospirales</taxon>
        <taxon>Lachnospiraceae</taxon>
        <taxon>Roseburia</taxon>
    </lineage>
</organism>
<keyword evidence="1" id="KW-0472">Membrane</keyword>
<name>A0A6L5YT74_9FIRM</name>
<comment type="caution">
    <text evidence="3">The sequence shown here is derived from an EMBL/GenBank/DDBJ whole genome shotgun (WGS) entry which is preliminary data.</text>
</comment>
<dbReference type="EMBL" id="VUNI01000021">
    <property type="protein sequence ID" value="MST75575.1"/>
    <property type="molecule type" value="Genomic_DNA"/>
</dbReference>
<evidence type="ECO:0000313" key="3">
    <source>
        <dbReference type="EMBL" id="MST75575.1"/>
    </source>
</evidence>
<feature type="domain" description="Tim44-like" evidence="2">
    <location>
        <begin position="74"/>
        <end position="191"/>
    </location>
</feature>
<accession>A0A6L5YT74</accession>
<feature type="transmembrane region" description="Helical" evidence="1">
    <location>
        <begin position="6"/>
        <end position="26"/>
    </location>
</feature>
<dbReference type="RefSeq" id="WP_154430542.1">
    <property type="nucleotide sequence ID" value="NZ_VUNI01000021.1"/>
</dbReference>
<dbReference type="Gene3D" id="3.10.450.240">
    <property type="match status" value="1"/>
</dbReference>
<dbReference type="InterPro" id="IPR032710">
    <property type="entry name" value="NTF2-like_dom_sf"/>
</dbReference>
<dbReference type="Pfam" id="PF04280">
    <property type="entry name" value="Tim44"/>
    <property type="match status" value="1"/>
</dbReference>
<dbReference type="Proteomes" id="UP000474024">
    <property type="component" value="Unassembled WGS sequence"/>
</dbReference>
<evidence type="ECO:0000313" key="4">
    <source>
        <dbReference type="Proteomes" id="UP000474024"/>
    </source>
</evidence>
<dbReference type="SUPFAM" id="SSF54427">
    <property type="entry name" value="NTF2-like"/>
    <property type="match status" value="1"/>
</dbReference>
<reference evidence="3 4" key="1">
    <citation type="submission" date="2019-08" db="EMBL/GenBank/DDBJ databases">
        <title>In-depth cultivation of the pig gut microbiome towards novel bacterial diversity and tailored functional studies.</title>
        <authorList>
            <person name="Wylensek D."/>
            <person name="Hitch T.C.A."/>
            <person name="Clavel T."/>
        </authorList>
    </citation>
    <scope>NUCLEOTIDE SEQUENCE [LARGE SCALE GENOMIC DNA]</scope>
    <source>
        <strain evidence="3 4">MUC/MUC-530-WT-4D</strain>
    </source>
</reference>
<dbReference type="AlphaFoldDB" id="A0A6L5YT74"/>
<evidence type="ECO:0000259" key="2">
    <source>
        <dbReference type="Pfam" id="PF04280"/>
    </source>
</evidence>
<keyword evidence="1" id="KW-1133">Transmembrane helix</keyword>
<proteinExistence type="predicted"/>